<reference evidence="3" key="1">
    <citation type="submission" date="2017-01" db="EMBL/GenBank/DDBJ databases">
        <authorList>
            <person name="Assis F.L."/>
            <person name="Abrahao J.S."/>
            <person name="Silva L."/>
            <person name="Khalil J.B."/>
            <person name="Rodrigues R."/>
            <person name="Silva L.S."/>
            <person name="Arantes T."/>
            <person name="Boratto P."/>
            <person name="Andrade M."/>
            <person name="Kroon E.G."/>
            <person name="Ribeiro B."/>
            <person name="Bergier I."/>
            <person name="Seligmann H."/>
            <person name="Ghigo E."/>
            <person name="Colson P."/>
            <person name="Levasseur A."/>
            <person name="Raoult D."/>
            <person name="Scola B.L."/>
        </authorList>
    </citation>
    <scope>NUCLEOTIDE SEQUENCE</scope>
    <source>
        <strain evidence="3">Soda lake</strain>
    </source>
</reference>
<dbReference type="GO" id="GO:0015035">
    <property type="term" value="F:protein-disulfide reductase activity"/>
    <property type="evidence" value="ECO:0007669"/>
    <property type="project" value="InterPro"/>
</dbReference>
<reference evidence="3" key="2">
    <citation type="journal article" date="2018" name="Nat. Commun.">
        <title>Tailed giant Tupanvirus possesses the most complete translational apparatus of the known virosphere.</title>
        <authorList>
            <person name="Abrahao J."/>
            <person name="Silva L."/>
            <person name="Silva L.S."/>
            <person name="Khalil J.Y.B."/>
            <person name="Rodrigues R."/>
            <person name="Arantes T."/>
            <person name="Assis F."/>
            <person name="Boratto P."/>
            <person name="Andrade M."/>
            <person name="Kroon E.G."/>
            <person name="Ribeiro B."/>
            <person name="Bergier I."/>
            <person name="Seligmann H."/>
            <person name="Ghigo E."/>
            <person name="Colson P."/>
            <person name="Levasseur A."/>
            <person name="Kroemer G."/>
            <person name="Raoult D."/>
            <person name="La Scola B."/>
        </authorList>
    </citation>
    <scope>NUCLEOTIDE SEQUENCE [LARGE SCALE GENOMIC DNA]</scope>
    <source>
        <strain evidence="3">Soda lake</strain>
    </source>
</reference>
<dbReference type="PIRSF" id="PIRSF000077">
    <property type="entry name" value="Thioredoxin"/>
    <property type="match status" value="1"/>
</dbReference>
<dbReference type="InterPro" id="IPR017937">
    <property type="entry name" value="Thioredoxin_CS"/>
</dbReference>
<feature type="domain" description="Thioredoxin" evidence="2">
    <location>
        <begin position="1"/>
        <end position="111"/>
    </location>
</feature>
<dbReference type="EMBL" id="KY523104">
    <property type="protein sequence ID" value="QKU34931.1"/>
    <property type="molecule type" value="Genomic_DNA"/>
</dbReference>
<dbReference type="SUPFAM" id="SSF52833">
    <property type="entry name" value="Thioredoxin-like"/>
    <property type="match status" value="1"/>
</dbReference>
<dbReference type="Pfam" id="PF00085">
    <property type="entry name" value="Thioredoxin"/>
    <property type="match status" value="1"/>
</dbReference>
<sequence>MVTEIKNLQDFTQAVNEKTGIVVIDFYGDWCPPCKMIAPKFAKLAEKYPNVSFYKLNSDAPDVGKIVSACEVSALPTFCFFIDGKYITRVVGANDVQLENVIIETMNKKENNANL</sequence>
<dbReference type="PROSITE" id="PS51352">
    <property type="entry name" value="THIOREDOXIN_2"/>
    <property type="match status" value="1"/>
</dbReference>
<evidence type="ECO:0000259" key="2">
    <source>
        <dbReference type="PROSITE" id="PS51352"/>
    </source>
</evidence>
<accession>A0A6N1P1K4</accession>
<dbReference type="KEGG" id="vg:80518348"/>
<dbReference type="PRINTS" id="PR00421">
    <property type="entry name" value="THIOREDOXIN"/>
</dbReference>
<name>A0A6N1P1K4_9VIRU</name>
<evidence type="ECO:0000313" key="3">
    <source>
        <dbReference type="EMBL" id="QKU34931.1"/>
    </source>
</evidence>
<protein>
    <submittedName>
        <fullName evidence="3">Thioredoxin-like protein</fullName>
    </submittedName>
</protein>
<organism evidence="3">
    <name type="scientific">Tupanvirus soda lake</name>
    <dbReference type="NCBI Taxonomy" id="2126985"/>
    <lineage>
        <taxon>Viruses</taxon>
        <taxon>Varidnaviria</taxon>
        <taxon>Bamfordvirae</taxon>
        <taxon>Nucleocytoviricota</taxon>
        <taxon>Megaviricetes</taxon>
        <taxon>Imitervirales</taxon>
        <taxon>Mimiviridae</taxon>
        <taxon>Megamimivirinae</taxon>
        <taxon>Tupanvirus</taxon>
        <taxon>Tupanvirus salinum</taxon>
    </lineage>
</organism>
<dbReference type="GeneID" id="80518348"/>
<evidence type="ECO:0000256" key="1">
    <source>
        <dbReference type="ARBA" id="ARBA00023157"/>
    </source>
</evidence>
<dbReference type="RefSeq" id="YP_010781584.1">
    <property type="nucleotide sequence ID" value="NC_075039.1"/>
</dbReference>
<dbReference type="InterPro" id="IPR005746">
    <property type="entry name" value="Thioredoxin"/>
</dbReference>
<dbReference type="InterPro" id="IPR013766">
    <property type="entry name" value="Thioredoxin_domain"/>
</dbReference>
<keyword evidence="1" id="KW-1015">Disulfide bond</keyword>
<dbReference type="InterPro" id="IPR036249">
    <property type="entry name" value="Thioredoxin-like_sf"/>
</dbReference>
<dbReference type="Gene3D" id="3.40.30.10">
    <property type="entry name" value="Glutaredoxin"/>
    <property type="match status" value="1"/>
</dbReference>
<dbReference type="PANTHER" id="PTHR46115">
    <property type="entry name" value="THIOREDOXIN-LIKE PROTEIN 1"/>
    <property type="match status" value="1"/>
</dbReference>
<dbReference type="CDD" id="cd02947">
    <property type="entry name" value="TRX_family"/>
    <property type="match status" value="1"/>
</dbReference>
<dbReference type="PROSITE" id="PS00194">
    <property type="entry name" value="THIOREDOXIN_1"/>
    <property type="match status" value="1"/>
</dbReference>
<proteinExistence type="predicted"/>